<dbReference type="EMBL" id="SHLD01000001">
    <property type="protein sequence ID" value="RZU72003.1"/>
    <property type="molecule type" value="Genomic_DNA"/>
</dbReference>
<dbReference type="GO" id="GO:0003677">
    <property type="term" value="F:DNA binding"/>
    <property type="evidence" value="ECO:0007669"/>
    <property type="project" value="UniProtKB-KW"/>
</dbReference>
<dbReference type="Pfam" id="PF00929">
    <property type="entry name" value="RNase_T"/>
    <property type="match status" value="1"/>
</dbReference>
<evidence type="ECO:0000256" key="5">
    <source>
        <dbReference type="SAM" id="MobiDB-lite"/>
    </source>
</evidence>
<dbReference type="PANTHER" id="PTHR30231">
    <property type="entry name" value="DNA POLYMERASE III SUBUNIT EPSILON"/>
    <property type="match status" value="1"/>
</dbReference>
<comment type="caution">
    <text evidence="7">The sequence shown here is derived from an EMBL/GenBank/DDBJ whole genome shotgun (WGS) entry which is preliminary data.</text>
</comment>
<keyword evidence="1" id="KW-0540">Nuclease</keyword>
<dbReference type="Gene3D" id="3.30.420.10">
    <property type="entry name" value="Ribonuclease H-like superfamily/Ribonuclease H"/>
    <property type="match status" value="1"/>
</dbReference>
<dbReference type="SMART" id="SM00479">
    <property type="entry name" value="EXOIII"/>
    <property type="match status" value="1"/>
</dbReference>
<evidence type="ECO:0000256" key="2">
    <source>
        <dbReference type="ARBA" id="ARBA00022801"/>
    </source>
</evidence>
<name>A0A4Q8B588_9ACTN</name>
<dbReference type="GO" id="GO:0006260">
    <property type="term" value="P:DNA replication"/>
    <property type="evidence" value="ECO:0007669"/>
    <property type="project" value="InterPro"/>
</dbReference>
<evidence type="ECO:0000256" key="1">
    <source>
        <dbReference type="ARBA" id="ARBA00022722"/>
    </source>
</evidence>
<keyword evidence="8" id="KW-1185">Reference proteome</keyword>
<dbReference type="InterPro" id="IPR036420">
    <property type="entry name" value="BRCT_dom_sf"/>
</dbReference>
<proteinExistence type="predicted"/>
<organism evidence="7 8">
    <name type="scientific">Micromonospora kangleipakensis</name>
    <dbReference type="NCBI Taxonomy" id="1077942"/>
    <lineage>
        <taxon>Bacteria</taxon>
        <taxon>Bacillati</taxon>
        <taxon>Actinomycetota</taxon>
        <taxon>Actinomycetes</taxon>
        <taxon>Micromonosporales</taxon>
        <taxon>Micromonosporaceae</taxon>
        <taxon>Micromonospora</taxon>
    </lineage>
</organism>
<dbReference type="PANTHER" id="PTHR30231:SF4">
    <property type="entry name" value="PROTEIN NEN2"/>
    <property type="match status" value="1"/>
</dbReference>
<evidence type="ECO:0000256" key="3">
    <source>
        <dbReference type="ARBA" id="ARBA00022839"/>
    </source>
</evidence>
<dbReference type="GO" id="GO:0003887">
    <property type="term" value="F:DNA-directed DNA polymerase activity"/>
    <property type="evidence" value="ECO:0007669"/>
    <property type="project" value="InterPro"/>
</dbReference>
<dbReference type="Proteomes" id="UP000294114">
    <property type="component" value="Unassembled WGS sequence"/>
</dbReference>
<dbReference type="NCBIfam" id="TIGR00573">
    <property type="entry name" value="dnaq"/>
    <property type="match status" value="1"/>
</dbReference>
<reference evidence="7 8" key="1">
    <citation type="submission" date="2019-02" db="EMBL/GenBank/DDBJ databases">
        <title>Sequencing the genomes of 1000 actinobacteria strains.</title>
        <authorList>
            <person name="Klenk H.-P."/>
        </authorList>
    </citation>
    <scope>NUCLEOTIDE SEQUENCE [LARGE SCALE GENOMIC DNA]</scope>
    <source>
        <strain evidence="7 8">DSM 45612</strain>
    </source>
</reference>
<evidence type="ECO:0000313" key="7">
    <source>
        <dbReference type="EMBL" id="RZU72003.1"/>
    </source>
</evidence>
<dbReference type="InterPro" id="IPR012337">
    <property type="entry name" value="RNaseH-like_sf"/>
</dbReference>
<dbReference type="InterPro" id="IPR006054">
    <property type="entry name" value="DnaQ"/>
</dbReference>
<sequence length="512" mass="54263">MGGFAVIDVETTGLVTSRDRVVEIAVISTDPVGRIVDEWTTLVNPDGPVGATKIHGITAADVRRAPRFTDLIGEMNARLAGRALVAHNARFDLGFLQTEYERAGWTMPACPHLCTLDASWTYLPTLGRRRLSDCCWATGIRLDNAHSALGDARATATLLSSYLDPNSGCRPQPDHLHLPAHATRVVWPPVPRHPVDVAPRSTTGPAPVPAQAGALSALLDDLSLSAAVEEGAPASATAYLELLAEVLEDGVLTDDEAASLASLAKTYSLSRDQVDAAHRGFLLALAHKVIEDGKVTRDERQELLATAATLGFTDGIVKAVLDEARVALAEERGKDCRPLPNSWPHGQPLRIGDGVAFTGCDELLRARLEGRAQAAGLRVTGTVSRRTAVLVTDGADPYTTKAEAARQFKTRIVTPHVFAELVLYIQAAETEAGIRAQTTTAPVPAQPSPRAKVDNTTSSPLPASGPAIRAWAREQGLPVGVRGRLAAEIVTAYAIAHGLEVMPAGSTQLPTS</sequence>
<dbReference type="Pfam" id="PF23359">
    <property type="entry name" value="Lsr2_DNA-bd"/>
    <property type="match status" value="1"/>
</dbReference>
<evidence type="ECO:0000256" key="4">
    <source>
        <dbReference type="ARBA" id="ARBA00023125"/>
    </source>
</evidence>
<dbReference type="InterPro" id="IPR036625">
    <property type="entry name" value="E3-bd_dom_sf"/>
</dbReference>
<evidence type="ECO:0000259" key="6">
    <source>
        <dbReference type="SMART" id="SM00479"/>
    </source>
</evidence>
<dbReference type="InterPro" id="IPR055370">
    <property type="entry name" value="Lsr2_DNA-bd"/>
</dbReference>
<keyword evidence="2" id="KW-0378">Hydrolase</keyword>
<dbReference type="CDD" id="cd06127">
    <property type="entry name" value="DEDDh"/>
    <property type="match status" value="1"/>
</dbReference>
<protein>
    <submittedName>
        <fullName evidence="7">DNA polymerase-3 subunit epsilon</fullName>
    </submittedName>
</protein>
<dbReference type="Gene3D" id="3.40.50.10190">
    <property type="entry name" value="BRCT domain"/>
    <property type="match status" value="1"/>
</dbReference>
<gene>
    <name evidence="7" type="ORF">EV384_0342</name>
</gene>
<dbReference type="Gene3D" id="4.10.320.10">
    <property type="entry name" value="E3-binding domain"/>
    <property type="match status" value="1"/>
</dbReference>
<evidence type="ECO:0000313" key="8">
    <source>
        <dbReference type="Proteomes" id="UP000294114"/>
    </source>
</evidence>
<keyword evidence="3" id="KW-0269">Exonuclease</keyword>
<keyword evidence="4" id="KW-0238">DNA-binding</keyword>
<dbReference type="InterPro" id="IPR036397">
    <property type="entry name" value="RNaseH_sf"/>
</dbReference>
<dbReference type="GO" id="GO:0008408">
    <property type="term" value="F:3'-5' exonuclease activity"/>
    <property type="evidence" value="ECO:0007669"/>
    <property type="project" value="TreeGrafter"/>
</dbReference>
<dbReference type="FunFam" id="3.30.420.10:FF:000045">
    <property type="entry name" value="3'-5' exonuclease DinG"/>
    <property type="match status" value="1"/>
</dbReference>
<accession>A0A4Q8B588</accession>
<feature type="region of interest" description="Disordered" evidence="5">
    <location>
        <begin position="439"/>
        <end position="465"/>
    </location>
</feature>
<dbReference type="SUPFAM" id="SSF53098">
    <property type="entry name" value="Ribonuclease H-like"/>
    <property type="match status" value="1"/>
</dbReference>
<dbReference type="SUPFAM" id="SSF52113">
    <property type="entry name" value="BRCT domain"/>
    <property type="match status" value="1"/>
</dbReference>
<feature type="domain" description="Exonuclease" evidence="6">
    <location>
        <begin position="3"/>
        <end position="168"/>
    </location>
</feature>
<dbReference type="AlphaFoldDB" id="A0A4Q8B588"/>
<dbReference type="GO" id="GO:0016746">
    <property type="term" value="F:acyltransferase activity"/>
    <property type="evidence" value="ECO:0007669"/>
    <property type="project" value="InterPro"/>
</dbReference>
<dbReference type="InterPro" id="IPR013520">
    <property type="entry name" value="Ribonucl_H"/>
</dbReference>